<accession>A0A212R3J0</accession>
<gene>
    <name evidence="1" type="ORF">SAMN07250955_105119</name>
</gene>
<sequence length="94" mass="10632">MLLSVKKPKNSSYGAPKNPFLRFSVFIVAKIQHFRVVTDGRESVTFRCLRFFMQNSCHEVARPRDQPIGGGIVSGGQGRLWIEFRQDFACQGLA</sequence>
<dbReference type="EMBL" id="FYEH01000005">
    <property type="protein sequence ID" value="SNB66496.1"/>
    <property type="molecule type" value="Genomic_DNA"/>
</dbReference>
<protein>
    <submittedName>
        <fullName evidence="1">Uncharacterized protein</fullName>
    </submittedName>
</protein>
<keyword evidence="2" id="KW-1185">Reference proteome</keyword>
<evidence type="ECO:0000313" key="1">
    <source>
        <dbReference type="EMBL" id="SNB66496.1"/>
    </source>
</evidence>
<dbReference type="AlphaFoldDB" id="A0A212R3J0"/>
<name>A0A212R3J0_9PROT</name>
<dbReference type="Proteomes" id="UP000197065">
    <property type="component" value="Unassembled WGS sequence"/>
</dbReference>
<proteinExistence type="predicted"/>
<evidence type="ECO:0000313" key="2">
    <source>
        <dbReference type="Proteomes" id="UP000197065"/>
    </source>
</evidence>
<reference evidence="1 2" key="1">
    <citation type="submission" date="2017-06" db="EMBL/GenBank/DDBJ databases">
        <authorList>
            <person name="Kim H.J."/>
            <person name="Triplett B.A."/>
        </authorList>
    </citation>
    <scope>NUCLEOTIDE SEQUENCE [LARGE SCALE GENOMIC DNA]</scope>
    <source>
        <strain evidence="1 2">B29T1</strain>
    </source>
</reference>
<organism evidence="1 2">
    <name type="scientific">Arboricoccus pini</name>
    <dbReference type="NCBI Taxonomy" id="1963835"/>
    <lineage>
        <taxon>Bacteria</taxon>
        <taxon>Pseudomonadati</taxon>
        <taxon>Pseudomonadota</taxon>
        <taxon>Alphaproteobacteria</taxon>
        <taxon>Geminicoccales</taxon>
        <taxon>Geminicoccaceae</taxon>
        <taxon>Arboricoccus</taxon>
    </lineage>
</organism>